<proteinExistence type="inferred from homology"/>
<comment type="similarity">
    <text evidence="3">Belongs to the paired homeobox family.</text>
</comment>
<dbReference type="eggNOG" id="KOG0490">
    <property type="taxonomic scope" value="Eukaryota"/>
</dbReference>
<dbReference type="SUPFAM" id="SSF46689">
    <property type="entry name" value="Homeodomain-like"/>
    <property type="match status" value="1"/>
</dbReference>
<evidence type="ECO:0000256" key="8">
    <source>
        <dbReference type="ARBA" id="ARBA00030888"/>
    </source>
</evidence>
<evidence type="ECO:0000256" key="1">
    <source>
        <dbReference type="ARBA" id="ARBA00002030"/>
    </source>
</evidence>
<dbReference type="VEuPathDB" id="HostDB:ENSCPOG00000020734"/>
<dbReference type="GO" id="GO:0048850">
    <property type="term" value="P:hypophysis morphogenesis"/>
    <property type="evidence" value="ECO:0007669"/>
    <property type="project" value="Ensembl"/>
</dbReference>
<evidence type="ECO:0000256" key="5">
    <source>
        <dbReference type="ARBA" id="ARBA00023125"/>
    </source>
</evidence>
<reference evidence="14" key="1">
    <citation type="journal article" date="2011" name="Nature">
        <title>A high-resolution map of human evolutionary constraint using 29 mammals.</title>
        <authorList>
            <person name="Lindblad-Toh K."/>
            <person name="Garber M."/>
            <person name="Zuk O."/>
            <person name="Lin M.F."/>
            <person name="Parker B.J."/>
            <person name="Washietl S."/>
            <person name="Kheradpour P."/>
            <person name="Ernst J."/>
            <person name="Jordan G."/>
            <person name="Mauceli E."/>
            <person name="Ward L.D."/>
            <person name="Lowe C.B."/>
            <person name="Holloway A.K."/>
            <person name="Clamp M."/>
            <person name="Gnerre S."/>
            <person name="Alfoldi J."/>
            <person name="Beal K."/>
            <person name="Chang J."/>
            <person name="Clawson H."/>
            <person name="Cuff J."/>
            <person name="Di Palma F."/>
            <person name="Fitzgerald S."/>
            <person name="Flicek P."/>
            <person name="Guttman M."/>
            <person name="Hubisz M.J."/>
            <person name="Jaffe D.B."/>
            <person name="Jungreis I."/>
            <person name="Kent W.J."/>
            <person name="Kostka D."/>
            <person name="Lara M."/>
            <person name="Martins A.L."/>
            <person name="Massingham T."/>
            <person name="Moltke I."/>
            <person name="Raney B.J."/>
            <person name="Rasmussen M.D."/>
            <person name="Robinson J."/>
            <person name="Stark A."/>
            <person name="Vilella A.J."/>
            <person name="Wen J."/>
            <person name="Xie X."/>
            <person name="Zody M.C."/>
            <person name="Baldwin J."/>
            <person name="Bloom T."/>
            <person name="Chin C.W."/>
            <person name="Heiman D."/>
            <person name="Nicol R."/>
            <person name="Nusbaum C."/>
            <person name="Young S."/>
            <person name="Wilkinson J."/>
            <person name="Worley K.C."/>
            <person name="Kovar C.L."/>
            <person name="Muzny D.M."/>
            <person name="Gibbs R.A."/>
            <person name="Cree A."/>
            <person name="Dihn H.H."/>
            <person name="Fowler G."/>
            <person name="Jhangiani S."/>
            <person name="Joshi V."/>
            <person name="Lee S."/>
            <person name="Lewis L.R."/>
            <person name="Nazareth L.V."/>
            <person name="Okwuonu G."/>
            <person name="Santibanez J."/>
            <person name="Warren W.C."/>
            <person name="Mardis E.R."/>
            <person name="Weinstock G.M."/>
            <person name="Wilson R.K."/>
            <person name="Delehaunty K."/>
            <person name="Dooling D."/>
            <person name="Fronik C."/>
            <person name="Fulton L."/>
            <person name="Fulton B."/>
            <person name="Graves T."/>
            <person name="Minx P."/>
            <person name="Sodergren E."/>
            <person name="Birney E."/>
            <person name="Margulies E.H."/>
            <person name="Herrero J."/>
            <person name="Green E.D."/>
            <person name="Haussler D."/>
            <person name="Siepel A."/>
            <person name="Goldman N."/>
            <person name="Pollard K.S."/>
            <person name="Pedersen J.S."/>
            <person name="Lander E.S."/>
            <person name="Kellis M."/>
        </authorList>
    </citation>
    <scope>NUCLEOTIDE SEQUENCE [LARGE SCALE GENOMIC DNA]</scope>
    <source>
        <strain evidence="14">2N</strain>
    </source>
</reference>
<feature type="region of interest" description="Disordered" evidence="11">
    <location>
        <begin position="26"/>
        <end position="72"/>
    </location>
</feature>
<dbReference type="InterPro" id="IPR009057">
    <property type="entry name" value="Homeodomain-like_sf"/>
</dbReference>
<dbReference type="CTD" id="5626"/>
<evidence type="ECO:0000256" key="3">
    <source>
        <dbReference type="ARBA" id="ARBA00005733"/>
    </source>
</evidence>
<dbReference type="GeneID" id="100727067"/>
<comment type="function">
    <text evidence="1">Possibly involved in the ontogenesis of pituitary gonadotropes, as well as somatotropes, lactotropes and caudomedial thyrotropes.</text>
</comment>
<dbReference type="GO" id="GO:0008013">
    <property type="term" value="F:beta-catenin binding"/>
    <property type="evidence" value="ECO:0007669"/>
    <property type="project" value="Ensembl"/>
</dbReference>
<keyword evidence="14" id="KW-1185">Reference proteome</keyword>
<dbReference type="OMA" id="PEDWYPT"/>
<evidence type="ECO:0000256" key="4">
    <source>
        <dbReference type="ARBA" id="ARBA00019432"/>
    </source>
</evidence>
<dbReference type="Ensembl" id="ENSCPOT00000020709.2">
    <property type="protein sequence ID" value="ENSCPOP00000015926.2"/>
    <property type="gene ID" value="ENSCPOG00000020734.2"/>
</dbReference>
<dbReference type="GO" id="GO:0005667">
    <property type="term" value="C:transcription regulator complex"/>
    <property type="evidence" value="ECO:0007669"/>
    <property type="project" value="Ensembl"/>
</dbReference>
<dbReference type="STRING" id="10141.ENSCPOP00000015926"/>
<dbReference type="GO" id="GO:0001568">
    <property type="term" value="P:blood vessel development"/>
    <property type="evidence" value="ECO:0007669"/>
    <property type="project" value="Ensembl"/>
</dbReference>
<dbReference type="KEGG" id="cpoc:100727067"/>
<protein>
    <recommendedName>
        <fullName evidence="4">Homeobox protein prophet of Pit-1</fullName>
    </recommendedName>
    <alternativeName>
        <fullName evidence="8">Pituitary-specific homeodomain factor</fullName>
    </alternativeName>
</protein>
<evidence type="ECO:0000256" key="9">
    <source>
        <dbReference type="PROSITE-ProRule" id="PRU00108"/>
    </source>
</evidence>
<dbReference type="PROSITE" id="PS50071">
    <property type="entry name" value="HOMEOBOX_2"/>
    <property type="match status" value="1"/>
</dbReference>
<dbReference type="OrthoDB" id="6159439at2759"/>
<dbReference type="GeneTree" id="ENSGT00940000162292"/>
<evidence type="ECO:0000256" key="11">
    <source>
        <dbReference type="SAM" id="MobiDB-lite"/>
    </source>
</evidence>
<evidence type="ECO:0000256" key="10">
    <source>
        <dbReference type="RuleBase" id="RU000682"/>
    </source>
</evidence>
<evidence type="ECO:0000313" key="14">
    <source>
        <dbReference type="Proteomes" id="UP000005447"/>
    </source>
</evidence>
<dbReference type="FunCoup" id="H0VYZ4">
    <property type="interactions" value="112"/>
</dbReference>
<feature type="DNA-binding region" description="Homeobox" evidence="9">
    <location>
        <begin position="70"/>
        <end position="129"/>
    </location>
</feature>
<dbReference type="InParanoid" id="H0VYZ4"/>
<dbReference type="AlphaFoldDB" id="H0VYZ4"/>
<dbReference type="GO" id="GO:0009953">
    <property type="term" value="P:dorsal/ventral pattern formation"/>
    <property type="evidence" value="ECO:0007669"/>
    <property type="project" value="Ensembl"/>
</dbReference>
<dbReference type="CDD" id="cd00086">
    <property type="entry name" value="homeodomain"/>
    <property type="match status" value="1"/>
</dbReference>
<reference evidence="13" key="3">
    <citation type="submission" date="2025-09" db="UniProtKB">
        <authorList>
            <consortium name="Ensembl"/>
        </authorList>
    </citation>
    <scope>IDENTIFICATION</scope>
    <source>
        <strain evidence="13">2N</strain>
    </source>
</reference>
<dbReference type="RefSeq" id="XP_003461693.1">
    <property type="nucleotide sequence ID" value="XM_003461645.2"/>
</dbReference>
<comment type="subcellular location">
    <subcellularLocation>
        <location evidence="2 9 10">Nucleus</location>
    </subcellularLocation>
</comment>
<dbReference type="Proteomes" id="UP000005447">
    <property type="component" value="Unassembled WGS sequence"/>
</dbReference>
<dbReference type="InterPro" id="IPR017970">
    <property type="entry name" value="Homeobox_CS"/>
</dbReference>
<dbReference type="FunFam" id="1.10.10.60:FF:000679">
    <property type="entry name" value="Homeobox protein aristaless"/>
    <property type="match status" value="1"/>
</dbReference>
<dbReference type="Gene3D" id="1.10.10.60">
    <property type="entry name" value="Homeodomain-like"/>
    <property type="match status" value="1"/>
</dbReference>
<sequence length="227" mass="24735">MEDEGRSQQGKHKRGRACGILWPEQCPAAGPLASTGGPSAQPPRRLLGPGVGRLGLSPQGGQHGLPHPRRRRHRTTFTPAQLEQLELAFSSSQYPDIWAREGLARDTGLSEARIQVWFQNRRAKQRKQERALLQPLARLPPAAFTGLLPESPACPYSYPAPPPPVTCFPHPYNHALPPQSSAGGPFALPPQPEDWYPALHPAPAAHLPYPAPPPVLPLGLEPPKSWN</sequence>
<dbReference type="PANTHER" id="PTHR47409:SF1">
    <property type="entry name" value="HOMEOBOX PROTEIN PROPHET OF PIT-1"/>
    <property type="match status" value="1"/>
</dbReference>
<dbReference type="PANTHER" id="PTHR47409">
    <property type="entry name" value="HOMEOBOX PROTEIN PROPHET OF PIT-1"/>
    <property type="match status" value="1"/>
</dbReference>
<dbReference type="GO" id="GO:0021979">
    <property type="term" value="P:hypothalamus cell differentiation"/>
    <property type="evidence" value="ECO:0007669"/>
    <property type="project" value="Ensembl"/>
</dbReference>
<evidence type="ECO:0000313" key="13">
    <source>
        <dbReference type="Ensembl" id="ENSCPOP00000015926.2"/>
    </source>
</evidence>
<reference evidence="13" key="2">
    <citation type="submission" date="2025-08" db="UniProtKB">
        <authorList>
            <consortium name="Ensembl"/>
        </authorList>
    </citation>
    <scope>IDENTIFICATION</scope>
    <source>
        <strain evidence="13">2N</strain>
    </source>
</reference>
<keyword evidence="7 9" id="KW-0539">Nucleus</keyword>
<gene>
    <name evidence="13" type="primary">PROP1</name>
</gene>
<dbReference type="EMBL" id="AAKN02055610">
    <property type="status" value="NOT_ANNOTATED_CDS"/>
    <property type="molecule type" value="Genomic_DNA"/>
</dbReference>
<dbReference type="GO" id="GO:0003682">
    <property type="term" value="F:chromatin binding"/>
    <property type="evidence" value="ECO:0007669"/>
    <property type="project" value="Ensembl"/>
</dbReference>
<evidence type="ECO:0000259" key="12">
    <source>
        <dbReference type="PROSITE" id="PS50071"/>
    </source>
</evidence>
<feature type="domain" description="Homeobox" evidence="12">
    <location>
        <begin position="68"/>
        <end position="128"/>
    </location>
</feature>
<dbReference type="GO" id="GO:0006915">
    <property type="term" value="P:apoptotic process"/>
    <property type="evidence" value="ECO:0007669"/>
    <property type="project" value="Ensembl"/>
</dbReference>
<dbReference type="GO" id="GO:0000978">
    <property type="term" value="F:RNA polymerase II cis-regulatory region sequence-specific DNA binding"/>
    <property type="evidence" value="ECO:0007669"/>
    <property type="project" value="Ensembl"/>
</dbReference>
<dbReference type="GO" id="GO:0001227">
    <property type="term" value="F:DNA-binding transcription repressor activity, RNA polymerase II-specific"/>
    <property type="evidence" value="ECO:0007669"/>
    <property type="project" value="Ensembl"/>
</dbReference>
<dbReference type="HOGENOM" id="CLU_044912_1_0_1"/>
<evidence type="ECO:0000256" key="7">
    <source>
        <dbReference type="ARBA" id="ARBA00023242"/>
    </source>
</evidence>
<evidence type="ECO:0000256" key="6">
    <source>
        <dbReference type="ARBA" id="ARBA00023155"/>
    </source>
</evidence>
<keyword evidence="6 9" id="KW-0371">Homeobox</keyword>
<evidence type="ECO:0000256" key="2">
    <source>
        <dbReference type="ARBA" id="ARBA00004123"/>
    </source>
</evidence>
<dbReference type="InterPro" id="IPR001356">
    <property type="entry name" value="HD"/>
</dbReference>
<dbReference type="Pfam" id="PF00046">
    <property type="entry name" value="Homeodomain"/>
    <property type="match status" value="1"/>
</dbReference>
<dbReference type="GO" id="GO:0001228">
    <property type="term" value="F:DNA-binding transcription activator activity, RNA polymerase II-specific"/>
    <property type="evidence" value="ECO:0007669"/>
    <property type="project" value="Ensembl"/>
</dbReference>
<dbReference type="GO" id="GO:0005634">
    <property type="term" value="C:nucleus"/>
    <property type="evidence" value="ECO:0007669"/>
    <property type="project" value="UniProtKB-SubCell"/>
</dbReference>
<name>H0VYZ4_CAVPO</name>
<dbReference type="InterPro" id="IPR042412">
    <property type="entry name" value="PROP1"/>
</dbReference>
<dbReference type="GO" id="GO:0060126">
    <property type="term" value="P:somatotropin secreting cell differentiation"/>
    <property type="evidence" value="ECO:0007669"/>
    <property type="project" value="Ensembl"/>
</dbReference>
<organism evidence="13 14">
    <name type="scientific">Cavia porcellus</name>
    <name type="common">Guinea pig</name>
    <dbReference type="NCBI Taxonomy" id="10141"/>
    <lineage>
        <taxon>Eukaryota</taxon>
        <taxon>Metazoa</taxon>
        <taxon>Chordata</taxon>
        <taxon>Craniata</taxon>
        <taxon>Vertebrata</taxon>
        <taxon>Euteleostomi</taxon>
        <taxon>Mammalia</taxon>
        <taxon>Eutheria</taxon>
        <taxon>Euarchontoglires</taxon>
        <taxon>Glires</taxon>
        <taxon>Rodentia</taxon>
        <taxon>Hystricomorpha</taxon>
        <taxon>Caviidae</taxon>
        <taxon>Cavia</taxon>
    </lineage>
</organism>
<keyword evidence="5 9" id="KW-0238">DNA-binding</keyword>
<dbReference type="GO" id="GO:0043066">
    <property type="term" value="P:negative regulation of apoptotic process"/>
    <property type="evidence" value="ECO:0007669"/>
    <property type="project" value="Ensembl"/>
</dbReference>
<accession>H0VYZ4</accession>
<dbReference type="PROSITE" id="PS00027">
    <property type="entry name" value="HOMEOBOX_1"/>
    <property type="match status" value="1"/>
</dbReference>
<dbReference type="SMART" id="SM00389">
    <property type="entry name" value="HOX"/>
    <property type="match status" value="1"/>
</dbReference>
<dbReference type="GO" id="GO:0016477">
    <property type="term" value="P:cell migration"/>
    <property type="evidence" value="ECO:0007669"/>
    <property type="project" value="Ensembl"/>
</dbReference>
<dbReference type="Bgee" id="ENSCPOG00000020734">
    <property type="expression patterns" value="Expressed in pituitary gland and 1 other cell type or tissue"/>
</dbReference>